<evidence type="ECO:0000256" key="10">
    <source>
        <dbReference type="ARBA" id="ARBA00022843"/>
    </source>
</evidence>
<dbReference type="GO" id="GO:0004674">
    <property type="term" value="F:protein serine/threonine kinase activity"/>
    <property type="evidence" value="ECO:0007669"/>
    <property type="project" value="UniProtKB-KW"/>
</dbReference>
<dbReference type="GO" id="GO:0005634">
    <property type="term" value="C:nucleus"/>
    <property type="evidence" value="ECO:0007669"/>
    <property type="project" value="TreeGrafter"/>
</dbReference>
<evidence type="ECO:0000256" key="15">
    <source>
        <dbReference type="ARBA" id="ARBA00047802"/>
    </source>
</evidence>
<keyword evidence="7 17" id="KW-0547">Nucleotide-binding</keyword>
<evidence type="ECO:0000256" key="17">
    <source>
        <dbReference type="PROSITE-ProRule" id="PRU10141"/>
    </source>
</evidence>
<evidence type="ECO:0000256" key="7">
    <source>
        <dbReference type="ARBA" id="ARBA00022741"/>
    </source>
</evidence>
<dbReference type="FunFam" id="1.10.510.10:FF:000576">
    <property type="entry name" value="Serine/threonine-protein kinase PLK4"/>
    <property type="match status" value="1"/>
</dbReference>
<feature type="domain" description="POLO box" evidence="20">
    <location>
        <begin position="648"/>
        <end position="725"/>
    </location>
</feature>
<feature type="binding site" evidence="17">
    <location>
        <position position="47"/>
    </location>
    <ligand>
        <name>ATP</name>
        <dbReference type="ChEBI" id="CHEBI:30616"/>
    </ligand>
</feature>
<comment type="catalytic activity">
    <reaction evidence="16">
        <text>L-seryl-[protein] + ATP = O-phospho-L-seryl-[protein] + ADP + H(+)</text>
        <dbReference type="Rhea" id="RHEA:17989"/>
        <dbReference type="Rhea" id="RHEA-COMP:9863"/>
        <dbReference type="Rhea" id="RHEA-COMP:11604"/>
        <dbReference type="ChEBI" id="CHEBI:15378"/>
        <dbReference type="ChEBI" id="CHEBI:29999"/>
        <dbReference type="ChEBI" id="CHEBI:30616"/>
        <dbReference type="ChEBI" id="CHEBI:83421"/>
        <dbReference type="ChEBI" id="CHEBI:456216"/>
        <dbReference type="EC" id="2.7.11.21"/>
    </reaction>
</comment>
<comment type="catalytic activity">
    <reaction evidence="15">
        <text>L-threonyl-[protein] + ATP = O-phospho-L-threonyl-[protein] + ADP + H(+)</text>
        <dbReference type="Rhea" id="RHEA:46608"/>
        <dbReference type="Rhea" id="RHEA-COMP:11060"/>
        <dbReference type="Rhea" id="RHEA-COMP:11605"/>
        <dbReference type="ChEBI" id="CHEBI:15378"/>
        <dbReference type="ChEBI" id="CHEBI:30013"/>
        <dbReference type="ChEBI" id="CHEBI:30616"/>
        <dbReference type="ChEBI" id="CHEBI:61977"/>
        <dbReference type="ChEBI" id="CHEBI:456216"/>
        <dbReference type="EC" id="2.7.11.21"/>
    </reaction>
</comment>
<feature type="domain" description="Cryptic POLO box 2 (CPB2)" evidence="22">
    <location>
        <begin position="501"/>
        <end position="612"/>
    </location>
</feature>
<dbReference type="InterPro" id="IPR011009">
    <property type="entry name" value="Kinase-like_dom_sf"/>
</dbReference>
<evidence type="ECO:0000259" key="19">
    <source>
        <dbReference type="PROSITE" id="PS50011"/>
    </source>
</evidence>
<keyword evidence="10" id="KW-0832">Ubl conjugation</keyword>
<keyword evidence="5" id="KW-0723">Serine/threonine-protein kinase</keyword>
<dbReference type="PROSITE" id="PS00109">
    <property type="entry name" value="PROTEIN_KINASE_TYR"/>
    <property type="match status" value="1"/>
</dbReference>
<dbReference type="Proteomes" id="UP001461498">
    <property type="component" value="Unassembled WGS sequence"/>
</dbReference>
<keyword evidence="4" id="KW-0963">Cytoplasm</keyword>
<evidence type="ECO:0000256" key="16">
    <source>
        <dbReference type="ARBA" id="ARBA00048347"/>
    </source>
</evidence>
<evidence type="ECO:0000259" key="20">
    <source>
        <dbReference type="PROSITE" id="PS50078"/>
    </source>
</evidence>
<dbReference type="PROSITE" id="PS51984">
    <property type="entry name" value="CPB1"/>
    <property type="match status" value="1"/>
</dbReference>
<dbReference type="AlphaFoldDB" id="A0AAW1DFT6"/>
<evidence type="ECO:0000259" key="22">
    <source>
        <dbReference type="PROSITE" id="PS51985"/>
    </source>
</evidence>
<evidence type="ECO:0000256" key="11">
    <source>
        <dbReference type="ARBA" id="ARBA00023212"/>
    </source>
</evidence>
<dbReference type="InterPro" id="IPR046437">
    <property type="entry name" value="Ser_Thr-PK_POLO_box_1_sf"/>
</dbReference>
<dbReference type="GO" id="GO:0005814">
    <property type="term" value="C:centriole"/>
    <property type="evidence" value="ECO:0007669"/>
    <property type="project" value="UniProtKB-SubCell"/>
</dbReference>
<dbReference type="Gene3D" id="3.30.1120.120">
    <property type="match status" value="1"/>
</dbReference>
<evidence type="ECO:0000256" key="12">
    <source>
        <dbReference type="ARBA" id="ARBA00030332"/>
    </source>
</evidence>
<proteinExistence type="predicted"/>
<dbReference type="Pfam" id="PF18190">
    <property type="entry name" value="Plk4_PB1"/>
    <property type="match status" value="1"/>
</dbReference>
<dbReference type="FunFam" id="3.30.200.20:FF:000042">
    <property type="entry name" value="Aurora kinase A"/>
    <property type="match status" value="1"/>
</dbReference>
<protein>
    <recommendedName>
        <fullName evidence="3">Serine/threonine-protein kinase PLK4</fullName>
        <ecNumber evidence="2">2.7.11.21</ecNumber>
    </recommendedName>
    <alternativeName>
        <fullName evidence="12">Polo-like kinase 4</fullName>
    </alternativeName>
    <alternativeName>
        <fullName evidence="13 14">Serine/threonine-protein kinase SAK</fullName>
    </alternativeName>
</protein>
<dbReference type="PANTHER" id="PTHR24345:SF91">
    <property type="entry name" value="SERINE_THREONINE-PROTEIN KINASE PLK4"/>
    <property type="match status" value="1"/>
</dbReference>
<dbReference type="EC" id="2.7.11.21" evidence="2"/>
<evidence type="ECO:0000256" key="18">
    <source>
        <dbReference type="SAM" id="MobiDB-lite"/>
    </source>
</evidence>
<evidence type="ECO:0000256" key="6">
    <source>
        <dbReference type="ARBA" id="ARBA00022679"/>
    </source>
</evidence>
<evidence type="ECO:0000256" key="2">
    <source>
        <dbReference type="ARBA" id="ARBA00012424"/>
    </source>
</evidence>
<keyword evidence="9 17" id="KW-0067">ATP-binding</keyword>
<dbReference type="PANTHER" id="PTHR24345">
    <property type="entry name" value="SERINE/THREONINE-PROTEIN KINASE PLK"/>
    <property type="match status" value="1"/>
</dbReference>
<evidence type="ECO:0000256" key="8">
    <source>
        <dbReference type="ARBA" id="ARBA00022777"/>
    </source>
</evidence>
<dbReference type="Pfam" id="PF00069">
    <property type="entry name" value="Pkinase"/>
    <property type="match status" value="1"/>
</dbReference>
<evidence type="ECO:0000256" key="13">
    <source>
        <dbReference type="ARBA" id="ARBA00030429"/>
    </source>
</evidence>
<dbReference type="PROSITE" id="PS50078">
    <property type="entry name" value="POLO_BOX"/>
    <property type="match status" value="1"/>
</dbReference>
<dbReference type="SUPFAM" id="SSF56112">
    <property type="entry name" value="Protein kinase-like (PK-like)"/>
    <property type="match status" value="1"/>
</dbReference>
<dbReference type="FunFam" id="3.30.1120.120:FF:000001">
    <property type="entry name" value="serine/threonine-protein kinase PLK4 isoform X2"/>
    <property type="match status" value="1"/>
</dbReference>
<keyword evidence="24" id="KW-1185">Reference proteome</keyword>
<dbReference type="InterPro" id="IPR047108">
    <property type="entry name" value="Plk4-like_POLO_box_2_sf"/>
</dbReference>
<comment type="caution">
    <text evidence="23">The sequence shown here is derived from an EMBL/GenBank/DDBJ whole genome shotgun (WGS) entry which is preliminary data.</text>
</comment>
<feature type="domain" description="Cryptic POLO box 1 (CPB1)" evidence="21">
    <location>
        <begin position="385"/>
        <end position="500"/>
    </location>
</feature>
<dbReference type="Gene3D" id="2.40.50.930">
    <property type="match status" value="1"/>
</dbReference>
<feature type="domain" description="Protein kinase" evidence="19">
    <location>
        <begin position="18"/>
        <end position="271"/>
    </location>
</feature>
<dbReference type="PROSITE" id="PS00107">
    <property type="entry name" value="PROTEIN_KINASE_ATP"/>
    <property type="match status" value="1"/>
</dbReference>
<evidence type="ECO:0000256" key="9">
    <source>
        <dbReference type="ARBA" id="ARBA00022840"/>
    </source>
</evidence>
<dbReference type="CDD" id="cd13114">
    <property type="entry name" value="POLO_box_Plk4_1"/>
    <property type="match status" value="1"/>
</dbReference>
<dbReference type="InterPro" id="IPR000959">
    <property type="entry name" value="POLO_box_dom"/>
</dbReference>
<evidence type="ECO:0000259" key="21">
    <source>
        <dbReference type="PROSITE" id="PS51984"/>
    </source>
</evidence>
<dbReference type="InterPro" id="IPR000719">
    <property type="entry name" value="Prot_kinase_dom"/>
</dbReference>
<evidence type="ECO:0000313" key="23">
    <source>
        <dbReference type="EMBL" id="KAK9508910.1"/>
    </source>
</evidence>
<dbReference type="EMBL" id="JAPXFL010000003">
    <property type="protein sequence ID" value="KAK9508910.1"/>
    <property type="molecule type" value="Genomic_DNA"/>
</dbReference>
<organism evidence="23 24">
    <name type="scientific">Rhynocoris fuscipes</name>
    <dbReference type="NCBI Taxonomy" id="488301"/>
    <lineage>
        <taxon>Eukaryota</taxon>
        <taxon>Metazoa</taxon>
        <taxon>Ecdysozoa</taxon>
        <taxon>Arthropoda</taxon>
        <taxon>Hexapoda</taxon>
        <taxon>Insecta</taxon>
        <taxon>Pterygota</taxon>
        <taxon>Neoptera</taxon>
        <taxon>Paraneoptera</taxon>
        <taxon>Hemiptera</taxon>
        <taxon>Heteroptera</taxon>
        <taxon>Panheteroptera</taxon>
        <taxon>Cimicomorpha</taxon>
        <taxon>Reduviidae</taxon>
        <taxon>Harpactorinae</taxon>
        <taxon>Harpactorini</taxon>
        <taxon>Rhynocoris</taxon>
    </lineage>
</organism>
<comment type="subcellular location">
    <subcellularLocation>
        <location evidence="1">Cytoplasm</location>
        <location evidence="1">Cytoskeleton</location>
        <location evidence="1">Microtubule organizing center</location>
        <location evidence="1">Centrosome</location>
        <location evidence="1">Centriole</location>
    </subcellularLocation>
</comment>
<evidence type="ECO:0000256" key="5">
    <source>
        <dbReference type="ARBA" id="ARBA00022527"/>
    </source>
</evidence>
<dbReference type="PROSITE" id="PS50011">
    <property type="entry name" value="PROTEIN_KINASE_DOM"/>
    <property type="match status" value="1"/>
</dbReference>
<dbReference type="Gene3D" id="3.30.1120.130">
    <property type="match status" value="1"/>
</dbReference>
<accession>A0AAW1DFT6</accession>
<dbReference type="InterPro" id="IPR033698">
    <property type="entry name" value="POLO_box_Plk4_2"/>
</dbReference>
<name>A0AAW1DFT6_9HEMI</name>
<keyword evidence="8" id="KW-0418">Kinase</keyword>
<dbReference type="InterPro" id="IPR008266">
    <property type="entry name" value="Tyr_kinase_AS"/>
</dbReference>
<feature type="region of interest" description="Disordered" evidence="18">
    <location>
        <begin position="273"/>
        <end position="320"/>
    </location>
</feature>
<evidence type="ECO:0000256" key="1">
    <source>
        <dbReference type="ARBA" id="ARBA00004114"/>
    </source>
</evidence>
<keyword evidence="11" id="KW-0206">Cytoskeleton</keyword>
<dbReference type="PROSITE" id="PS51985">
    <property type="entry name" value="CPB2"/>
    <property type="match status" value="1"/>
</dbReference>
<sequence>MKTLKFGATSFGDRIEDYQVLNLLGKGGFASVYKARCLKTSIEVAVKMIDKKLMAENGMVSRVRQEVAIHSRLKHPSVLELYTFFEDSDYVYLVLELAHNGELQRFIKNHKVKISEEEVAYIMLQVVEGLLYLHSHNIIHRDLSLANLLLTKEMRIKIADFGLATQLKGPDEKHMTMCGTPNYISPEVAMRSSHGLEADVWGLGCMLFTLLVGKPPFDSDAIKSTLTRVVMAEFKVPSGISIEAKDLIDSLLRKNPRERIRLHEILQHPFMKKHKHFKHKSNSDPKGLMDSGMGTMSSHNSWTRSSCSNRRRSRSEDRQIFKSRSQVSSFLNPEECKPKLFLSSISSNVPKSSSIDHSKELLDFFGRPFPRPQHHKVQNCLPVTQNVLCAKPLNSERLQPTRHKTKNAVLSILENGEVCVELLKGKSSKSEKVTEVCRISSDGLRIVIYKPEGRGTPVSETPPPVPQSGADSIHSYENLPEVHWKKYIYAARFVSLVRAKTPKITLYTQQAKCTLMENSPDPDFEAVFYTGGKITKSSDDYKMIDNNGRSSDILVSNIESYSENIRTMWDQFQKGYKHCRAIEAALEFSVECSQGPLFPLIVGRKPSSVLQTKENNYPSPQVPFSFDNYDKASCFTSSSSKKSTKNRIVNSTLIPGIGTATQTGSGEVHINYFDGTELILNSDSSGGIKYRENDSEITYSPTERLPKSVKDKLSQVPTVLRNLMPQHNSQIR</sequence>
<evidence type="ECO:0000313" key="24">
    <source>
        <dbReference type="Proteomes" id="UP001461498"/>
    </source>
</evidence>
<keyword evidence="6" id="KW-0808">Transferase</keyword>
<dbReference type="CDD" id="cd13115">
    <property type="entry name" value="POLO_box_Plk4_2"/>
    <property type="match status" value="1"/>
</dbReference>
<dbReference type="Pfam" id="PF18409">
    <property type="entry name" value="Plk4_PB2"/>
    <property type="match status" value="1"/>
</dbReference>
<evidence type="ECO:0000256" key="3">
    <source>
        <dbReference type="ARBA" id="ARBA00020245"/>
    </source>
</evidence>
<evidence type="ECO:0000256" key="4">
    <source>
        <dbReference type="ARBA" id="ARBA00022490"/>
    </source>
</evidence>
<dbReference type="SUPFAM" id="SSF82615">
    <property type="entry name" value="Polo-box domain"/>
    <property type="match status" value="1"/>
</dbReference>
<dbReference type="Gene3D" id="1.10.510.10">
    <property type="entry name" value="Transferase(Phosphotransferase) domain 1"/>
    <property type="match status" value="1"/>
</dbReference>
<dbReference type="InterPro" id="IPR033699">
    <property type="entry name" value="POLO_box_Plk4_1"/>
</dbReference>
<dbReference type="GO" id="GO:0005524">
    <property type="term" value="F:ATP binding"/>
    <property type="evidence" value="ECO:0007669"/>
    <property type="project" value="UniProtKB-UniRule"/>
</dbReference>
<evidence type="ECO:0000256" key="14">
    <source>
        <dbReference type="ARBA" id="ARBA00030924"/>
    </source>
</evidence>
<reference evidence="23 24" key="1">
    <citation type="submission" date="2022-12" db="EMBL/GenBank/DDBJ databases">
        <title>Chromosome-level genome assembly of true bugs.</title>
        <authorList>
            <person name="Ma L."/>
            <person name="Li H."/>
        </authorList>
    </citation>
    <scope>NUCLEOTIDE SEQUENCE [LARGE SCALE GENOMIC DNA]</scope>
    <source>
        <strain evidence="23">Lab_2022b</strain>
    </source>
</reference>
<gene>
    <name evidence="23" type="ORF">O3M35_006351</name>
</gene>
<dbReference type="InterPro" id="IPR017441">
    <property type="entry name" value="Protein_kinase_ATP_BS"/>
</dbReference>